<name>A0A127PRA0_9BURK</name>
<dbReference type="Proteomes" id="UP000071778">
    <property type="component" value="Chromosome"/>
</dbReference>
<sequence length="69" mass="7782">MVSSKCGSDEFTFEVVKQITERGYVFLDLATQRTAGKHSVQCGRFGSIPSSVKTVNDQHVEIYRLVRMI</sequence>
<organism evidence="1 2">
    <name type="scientific">Collimonas arenae</name>
    <dbReference type="NCBI Taxonomy" id="279058"/>
    <lineage>
        <taxon>Bacteria</taxon>
        <taxon>Pseudomonadati</taxon>
        <taxon>Pseudomonadota</taxon>
        <taxon>Betaproteobacteria</taxon>
        <taxon>Burkholderiales</taxon>
        <taxon>Oxalobacteraceae</taxon>
        <taxon>Collimonas</taxon>
    </lineage>
</organism>
<protein>
    <submittedName>
        <fullName evidence="1">Uncharacterized protein</fullName>
    </submittedName>
</protein>
<dbReference type="AlphaFoldDB" id="A0A127PRA0"/>
<reference evidence="1 2" key="1">
    <citation type="submission" date="2015-11" db="EMBL/GenBank/DDBJ databases">
        <title>Exploring the genomic traits of fungus-feeding bacterial genus Collimonas.</title>
        <authorList>
            <person name="Song C."/>
            <person name="Schmidt R."/>
            <person name="de Jager V."/>
            <person name="Krzyzanowska D."/>
            <person name="Jongedijk E."/>
            <person name="Cankar K."/>
            <person name="Beekwilder J."/>
            <person name="van Veen A."/>
            <person name="de Boer W."/>
            <person name="van Veen J.A."/>
            <person name="Garbeva P."/>
        </authorList>
    </citation>
    <scope>NUCLEOTIDE SEQUENCE [LARGE SCALE GENOMIC DNA]</scope>
    <source>
        <strain evidence="1 2">Ter282</strain>
    </source>
</reference>
<accession>A0A127PRA0</accession>
<gene>
    <name evidence="1" type="ORF">CAter282_2414</name>
</gene>
<evidence type="ECO:0000313" key="1">
    <source>
        <dbReference type="EMBL" id="AMP10161.1"/>
    </source>
</evidence>
<dbReference type="EMBL" id="CP013235">
    <property type="protein sequence ID" value="AMP10161.1"/>
    <property type="molecule type" value="Genomic_DNA"/>
</dbReference>
<evidence type="ECO:0000313" key="2">
    <source>
        <dbReference type="Proteomes" id="UP000071778"/>
    </source>
</evidence>
<proteinExistence type="predicted"/>
<keyword evidence="2" id="KW-1185">Reference proteome</keyword>